<reference evidence="3 4" key="1">
    <citation type="submission" date="2020-02" db="EMBL/GenBank/DDBJ databases">
        <title>Full genome sequence of Nocardioides sp. R-3366.</title>
        <authorList>
            <person name="Im W.-T."/>
        </authorList>
    </citation>
    <scope>NUCLEOTIDE SEQUENCE [LARGE SCALE GENOMIC DNA]</scope>
    <source>
        <strain evidence="3 4">R-3366</strain>
    </source>
</reference>
<feature type="chain" id="PRO_5026310541" evidence="2">
    <location>
        <begin position="33"/>
        <end position="364"/>
    </location>
</feature>
<sequence length="364" mass="36344">MHLSRAARIAALTTTSALAAATLVAMAPAAQAAVITGTTMVGLGSTKDAACTDSAADTSPDQTVPLAADGAAKTASLSYANTVTKAGSPGEVTTVTASATSTVTATQAAGQLSQVVIDTSYSASVNAALGAAQTCKVSANIGGQTTYQFDLVAPAYVTVTTEARGGVVQSITANSLSSLSTVRLVGNFVGGPHSVGTASALLPAGVNYITQYVHQDQVDAASPTNTRTSTTGSAKTTITLQTPGIAQGAATGDGGKYLTLAAGRDCTAGTLAGTWTKAVGKGKKSKIKKAQFFVNGTQVATVKKPKKATTTTLTGLDPSKAAAVEVKLTLVKKKPAKKHHAHRADKPTKGGGTATVEQSYLPCS</sequence>
<dbReference type="KEGG" id="nano:G5V58_25460"/>
<dbReference type="Proteomes" id="UP000502996">
    <property type="component" value="Chromosome"/>
</dbReference>
<evidence type="ECO:0000313" key="3">
    <source>
        <dbReference type="EMBL" id="QIG45641.1"/>
    </source>
</evidence>
<protein>
    <submittedName>
        <fullName evidence="3">Uncharacterized protein</fullName>
    </submittedName>
</protein>
<accession>A0A6G6WJX9</accession>
<dbReference type="EMBL" id="CP049257">
    <property type="protein sequence ID" value="QIG45641.1"/>
    <property type="molecule type" value="Genomic_DNA"/>
</dbReference>
<feature type="compositionally biased region" description="Basic residues" evidence="1">
    <location>
        <begin position="333"/>
        <end position="343"/>
    </location>
</feature>
<keyword evidence="2" id="KW-0732">Signal</keyword>
<evidence type="ECO:0000256" key="1">
    <source>
        <dbReference type="SAM" id="MobiDB-lite"/>
    </source>
</evidence>
<organism evidence="3 4">
    <name type="scientific">Nocardioides anomalus</name>
    <dbReference type="NCBI Taxonomy" id="2712223"/>
    <lineage>
        <taxon>Bacteria</taxon>
        <taxon>Bacillati</taxon>
        <taxon>Actinomycetota</taxon>
        <taxon>Actinomycetes</taxon>
        <taxon>Propionibacteriales</taxon>
        <taxon>Nocardioidaceae</taxon>
        <taxon>Nocardioides</taxon>
    </lineage>
</organism>
<keyword evidence="4" id="KW-1185">Reference proteome</keyword>
<evidence type="ECO:0000256" key="2">
    <source>
        <dbReference type="SAM" id="SignalP"/>
    </source>
</evidence>
<dbReference type="RefSeq" id="WP_165238412.1">
    <property type="nucleotide sequence ID" value="NZ_CP049257.1"/>
</dbReference>
<dbReference type="AlphaFoldDB" id="A0A6G6WJX9"/>
<gene>
    <name evidence="3" type="ORF">G5V58_25460</name>
</gene>
<proteinExistence type="predicted"/>
<evidence type="ECO:0000313" key="4">
    <source>
        <dbReference type="Proteomes" id="UP000502996"/>
    </source>
</evidence>
<feature type="signal peptide" evidence="2">
    <location>
        <begin position="1"/>
        <end position="32"/>
    </location>
</feature>
<feature type="region of interest" description="Disordered" evidence="1">
    <location>
        <begin position="333"/>
        <end position="364"/>
    </location>
</feature>
<name>A0A6G6WJX9_9ACTN</name>